<dbReference type="InterPro" id="IPR048749">
    <property type="entry name" value="SLX1_C"/>
</dbReference>
<dbReference type="EMBL" id="SWFS01000319">
    <property type="protein sequence ID" value="KAA8910209.1"/>
    <property type="molecule type" value="Genomic_DNA"/>
</dbReference>
<dbReference type="Gene3D" id="3.30.40.10">
    <property type="entry name" value="Zinc/RING finger domain, C3HC4 (zinc finger)"/>
    <property type="match status" value="1"/>
</dbReference>
<organism evidence="2 3">
    <name type="scientific">Trichomonascus ciferrii</name>
    <dbReference type="NCBI Taxonomy" id="44093"/>
    <lineage>
        <taxon>Eukaryota</taxon>
        <taxon>Fungi</taxon>
        <taxon>Dikarya</taxon>
        <taxon>Ascomycota</taxon>
        <taxon>Saccharomycotina</taxon>
        <taxon>Dipodascomycetes</taxon>
        <taxon>Dipodascales</taxon>
        <taxon>Trichomonascaceae</taxon>
        <taxon>Trichomonascus</taxon>
        <taxon>Trichomonascus ciferrii complex</taxon>
    </lineage>
</organism>
<evidence type="ECO:0000259" key="1">
    <source>
        <dbReference type="Pfam" id="PF21202"/>
    </source>
</evidence>
<gene>
    <name evidence="2" type="ORF">TRICI_004227</name>
</gene>
<dbReference type="VEuPathDB" id="FungiDB:TRICI_004227"/>
<comment type="caution">
    <text evidence="2">The sequence shown here is derived from an EMBL/GenBank/DDBJ whole genome shotgun (WGS) entry which is preliminary data.</text>
</comment>
<proteinExistence type="predicted"/>
<dbReference type="AlphaFoldDB" id="A0A642V1J9"/>
<protein>
    <recommendedName>
        <fullName evidence="1">Structure-specific endonuclease subunit SLX1 C-terminal domain-containing protein</fullName>
    </recommendedName>
</protein>
<dbReference type="Proteomes" id="UP000761534">
    <property type="component" value="Unassembled WGS sequence"/>
</dbReference>
<accession>A0A642V1J9</accession>
<dbReference type="Pfam" id="PF21202">
    <property type="entry name" value="SLX1_C"/>
    <property type="match status" value="1"/>
</dbReference>
<dbReference type="InterPro" id="IPR013083">
    <property type="entry name" value="Znf_RING/FYVE/PHD"/>
</dbReference>
<sequence>MRLLLNAPAFKRAPLQVHLFEETAQNAWNLNKFQISVDTPVLEDLRTSEEELIGGGQSLPIKQKAEDEHLKKSIALVEEKPDKLIAVCPCPECRFREPLVELAKRCFTEKDQLIPIKITCPDCNNSVPWSKLVANAKSLRDYFSDE</sequence>
<evidence type="ECO:0000313" key="3">
    <source>
        <dbReference type="Proteomes" id="UP000761534"/>
    </source>
</evidence>
<feature type="domain" description="Structure-specific endonuclease subunit SLX1 C-terminal" evidence="1">
    <location>
        <begin position="80"/>
        <end position="133"/>
    </location>
</feature>
<dbReference type="OrthoDB" id="24645at2759"/>
<keyword evidence="3" id="KW-1185">Reference proteome</keyword>
<name>A0A642V1J9_9ASCO</name>
<reference evidence="2" key="1">
    <citation type="journal article" date="2019" name="G3 (Bethesda)">
        <title>Genome Assemblies of Two Rare Opportunistic Yeast Pathogens: Diutina rugosa (syn. Candida rugosa) and Trichomonascus ciferrii (syn. Candida ciferrii).</title>
        <authorList>
            <person name="Mixao V."/>
            <person name="Saus E."/>
            <person name="Hansen A.P."/>
            <person name="Lass-Florl C."/>
            <person name="Gabaldon T."/>
        </authorList>
    </citation>
    <scope>NUCLEOTIDE SEQUENCE</scope>
    <source>
        <strain evidence="2">CBS 4856</strain>
    </source>
</reference>
<evidence type="ECO:0000313" key="2">
    <source>
        <dbReference type="EMBL" id="KAA8910209.1"/>
    </source>
</evidence>